<feature type="domain" description="Nitroreductase" evidence="1">
    <location>
        <begin position="3"/>
        <end position="68"/>
    </location>
</feature>
<reference evidence="2" key="1">
    <citation type="journal article" date="2014" name="Front. Microbiol.">
        <title>High frequency of phylogenetically diverse reductive dehalogenase-homologous genes in deep subseafloor sedimentary metagenomes.</title>
        <authorList>
            <person name="Kawai M."/>
            <person name="Futagami T."/>
            <person name="Toyoda A."/>
            <person name="Takaki Y."/>
            <person name="Nishi S."/>
            <person name="Hori S."/>
            <person name="Arai W."/>
            <person name="Tsubouchi T."/>
            <person name="Morono Y."/>
            <person name="Uchiyama I."/>
            <person name="Ito T."/>
            <person name="Fujiyama A."/>
            <person name="Inagaki F."/>
            <person name="Takami H."/>
        </authorList>
    </citation>
    <scope>NUCLEOTIDE SEQUENCE</scope>
    <source>
        <strain evidence="2">Expedition CK06-06</strain>
    </source>
</reference>
<dbReference type="InterPro" id="IPR052544">
    <property type="entry name" value="Bacteriocin_Proc_Enz"/>
</dbReference>
<evidence type="ECO:0000313" key="2">
    <source>
        <dbReference type="EMBL" id="GAI83952.1"/>
    </source>
</evidence>
<organism evidence="2">
    <name type="scientific">marine sediment metagenome</name>
    <dbReference type="NCBI Taxonomy" id="412755"/>
    <lineage>
        <taxon>unclassified sequences</taxon>
        <taxon>metagenomes</taxon>
        <taxon>ecological metagenomes</taxon>
    </lineage>
</organism>
<comment type="caution">
    <text evidence="2">The sequence shown here is derived from an EMBL/GenBank/DDBJ whole genome shotgun (WGS) entry which is preliminary data.</text>
</comment>
<name>X1RTB6_9ZZZZ</name>
<gene>
    <name evidence="2" type="ORF">S12H4_17214</name>
</gene>
<sequence length="70" mass="7700">KRTTVKYGDRGIKYVHIEAGHAAQNLCLQAAAMELGVVTVGAFHDEQVVKVLNLPDTEQPLYIIPVGRKQ</sequence>
<dbReference type="InterPro" id="IPR029479">
    <property type="entry name" value="Nitroreductase"/>
</dbReference>
<feature type="non-terminal residue" evidence="2">
    <location>
        <position position="1"/>
    </location>
</feature>
<protein>
    <recommendedName>
        <fullName evidence="1">Nitroreductase domain-containing protein</fullName>
    </recommendedName>
</protein>
<dbReference type="Gene3D" id="3.40.109.10">
    <property type="entry name" value="NADH Oxidase"/>
    <property type="match status" value="1"/>
</dbReference>
<dbReference type="PANTHER" id="PTHR43745">
    <property type="entry name" value="NITROREDUCTASE MJ1384-RELATED"/>
    <property type="match status" value="1"/>
</dbReference>
<accession>X1RTB6</accession>
<dbReference type="Pfam" id="PF00881">
    <property type="entry name" value="Nitroreductase"/>
    <property type="match status" value="1"/>
</dbReference>
<dbReference type="InterPro" id="IPR000415">
    <property type="entry name" value="Nitroreductase-like"/>
</dbReference>
<dbReference type="EMBL" id="BARW01008392">
    <property type="protein sequence ID" value="GAI83952.1"/>
    <property type="molecule type" value="Genomic_DNA"/>
</dbReference>
<dbReference type="GO" id="GO:0016491">
    <property type="term" value="F:oxidoreductase activity"/>
    <property type="evidence" value="ECO:0007669"/>
    <property type="project" value="InterPro"/>
</dbReference>
<evidence type="ECO:0000259" key="1">
    <source>
        <dbReference type="Pfam" id="PF00881"/>
    </source>
</evidence>
<dbReference type="PANTHER" id="PTHR43745:SF2">
    <property type="entry name" value="NITROREDUCTASE MJ1384-RELATED"/>
    <property type="match status" value="1"/>
</dbReference>
<dbReference type="AlphaFoldDB" id="X1RTB6"/>
<dbReference type="SUPFAM" id="SSF55469">
    <property type="entry name" value="FMN-dependent nitroreductase-like"/>
    <property type="match status" value="1"/>
</dbReference>
<proteinExistence type="predicted"/>